<organism evidence="2">
    <name type="scientific">Klosneuvirus KNV1</name>
    <dbReference type="NCBI Taxonomy" id="1977640"/>
    <lineage>
        <taxon>Viruses</taxon>
        <taxon>Varidnaviria</taxon>
        <taxon>Bamfordvirae</taxon>
        <taxon>Nucleocytoviricota</taxon>
        <taxon>Megaviricetes</taxon>
        <taxon>Imitervirales</taxon>
        <taxon>Mimiviridae</taxon>
        <taxon>Klosneuvirinae</taxon>
        <taxon>Klosneuvirus</taxon>
    </lineage>
</organism>
<dbReference type="Pfam" id="PF01253">
    <property type="entry name" value="SUI1"/>
    <property type="match status" value="1"/>
</dbReference>
<gene>
    <name evidence="2" type="ORF">Klosneuvirus_1_357</name>
</gene>
<proteinExistence type="predicted"/>
<dbReference type="PROSITE" id="PS50296">
    <property type="entry name" value="SUI1"/>
    <property type="match status" value="1"/>
</dbReference>
<dbReference type="InterPro" id="IPR050318">
    <property type="entry name" value="DENR/SUI1_TIF"/>
</dbReference>
<evidence type="ECO:0000259" key="1">
    <source>
        <dbReference type="PROSITE" id="PS50296"/>
    </source>
</evidence>
<dbReference type="GO" id="GO:0003729">
    <property type="term" value="F:mRNA binding"/>
    <property type="evidence" value="ECO:0007669"/>
    <property type="project" value="TreeGrafter"/>
</dbReference>
<keyword evidence="2" id="KW-0396">Initiation factor</keyword>
<dbReference type="Gene3D" id="3.30.780.10">
    <property type="entry name" value="SUI1-like domain"/>
    <property type="match status" value="1"/>
</dbReference>
<dbReference type="InterPro" id="IPR001950">
    <property type="entry name" value="SUI1"/>
</dbReference>
<protein>
    <submittedName>
        <fullName evidence="2">Translation initiation factor 1</fullName>
    </submittedName>
</protein>
<dbReference type="PANTHER" id="PTHR12789">
    <property type="entry name" value="DENSITY-REGULATED PROTEIN HOMOLOG"/>
    <property type="match status" value="1"/>
</dbReference>
<name>A0A1V0SIF2_9VIRU</name>
<keyword evidence="2" id="KW-0648">Protein biosynthesis</keyword>
<dbReference type="EMBL" id="KY684108">
    <property type="protein sequence ID" value="ARF11500.1"/>
    <property type="molecule type" value="Genomic_DNA"/>
</dbReference>
<dbReference type="InterPro" id="IPR036877">
    <property type="entry name" value="SUI1_dom_sf"/>
</dbReference>
<feature type="domain" description="SUI1" evidence="1">
    <location>
        <begin position="16"/>
        <end position="90"/>
    </location>
</feature>
<sequence length="102" mass="11939">MNTDIEKQLDQQQIEIHIKIQKRNGRKSLTFVEGLEKIELPENIKRELFLTDLTKKFKKKFNCGVTLQENVFILNGDHREGIKDFLVDNNIITSDKVVIHGF</sequence>
<dbReference type="SUPFAM" id="SSF55159">
    <property type="entry name" value="eIF1-like"/>
    <property type="match status" value="1"/>
</dbReference>
<accession>A0A1V0SIF2</accession>
<evidence type="ECO:0000313" key="2">
    <source>
        <dbReference type="EMBL" id="ARF11500.1"/>
    </source>
</evidence>
<reference evidence="2" key="1">
    <citation type="journal article" date="2017" name="Science">
        <title>Giant viruses with an expanded complement of translation system components.</title>
        <authorList>
            <person name="Schulz F."/>
            <person name="Yutin N."/>
            <person name="Ivanova N.N."/>
            <person name="Ortega D.R."/>
            <person name="Lee T.K."/>
            <person name="Vierheilig J."/>
            <person name="Daims H."/>
            <person name="Horn M."/>
            <person name="Wagner M."/>
            <person name="Jensen G.J."/>
            <person name="Kyrpides N.C."/>
            <person name="Koonin E.V."/>
            <person name="Woyke T."/>
        </authorList>
    </citation>
    <scope>NUCLEOTIDE SEQUENCE</scope>
    <source>
        <strain evidence="2">KNV1</strain>
    </source>
</reference>
<dbReference type="PANTHER" id="PTHR12789:SF0">
    <property type="entry name" value="DENSITY-REGULATED PROTEIN"/>
    <property type="match status" value="1"/>
</dbReference>